<evidence type="ECO:0000259" key="6">
    <source>
        <dbReference type="SMART" id="SM00829"/>
    </source>
</evidence>
<dbReference type="OrthoDB" id="1879366at2759"/>
<dbReference type="Proteomes" id="UP000266272">
    <property type="component" value="Unassembled WGS sequence"/>
</dbReference>
<dbReference type="InterPro" id="IPR013149">
    <property type="entry name" value="ADH-like_C"/>
</dbReference>
<dbReference type="InterPro" id="IPR036291">
    <property type="entry name" value="NAD(P)-bd_dom_sf"/>
</dbReference>
<dbReference type="InterPro" id="IPR011032">
    <property type="entry name" value="GroES-like_sf"/>
</dbReference>
<evidence type="ECO:0000256" key="2">
    <source>
        <dbReference type="ARBA" id="ARBA00022723"/>
    </source>
</evidence>
<dbReference type="Gene3D" id="3.40.50.720">
    <property type="entry name" value="NAD(P)-binding Rossmann-like Domain"/>
    <property type="match status" value="1"/>
</dbReference>
<dbReference type="InterPro" id="IPR047109">
    <property type="entry name" value="CAD-like"/>
</dbReference>
<evidence type="ECO:0000313" key="8">
    <source>
        <dbReference type="Proteomes" id="UP000266272"/>
    </source>
</evidence>
<dbReference type="STRING" id="490622.A0A395NK22"/>
<keyword evidence="8" id="KW-1185">Reference proteome</keyword>
<dbReference type="GO" id="GO:0008270">
    <property type="term" value="F:zinc ion binding"/>
    <property type="evidence" value="ECO:0007669"/>
    <property type="project" value="InterPro"/>
</dbReference>
<dbReference type="PROSITE" id="PS00059">
    <property type="entry name" value="ADH_ZINC"/>
    <property type="match status" value="1"/>
</dbReference>
<dbReference type="EMBL" id="PXOA01000350">
    <property type="protein sequence ID" value="RFU76472.1"/>
    <property type="molecule type" value="Genomic_DNA"/>
</dbReference>
<comment type="similarity">
    <text evidence="5">Belongs to the zinc-containing alcohol dehydrogenase family.</text>
</comment>
<dbReference type="FunFam" id="3.40.50.720:FF:000022">
    <property type="entry name" value="Cinnamyl alcohol dehydrogenase"/>
    <property type="match status" value="1"/>
</dbReference>
<evidence type="ECO:0000313" key="7">
    <source>
        <dbReference type="EMBL" id="RFU76472.1"/>
    </source>
</evidence>
<dbReference type="CDD" id="cd05283">
    <property type="entry name" value="CAD1"/>
    <property type="match status" value="1"/>
</dbReference>
<dbReference type="InterPro" id="IPR013154">
    <property type="entry name" value="ADH-like_N"/>
</dbReference>
<dbReference type="InterPro" id="IPR020843">
    <property type="entry name" value="ER"/>
</dbReference>
<evidence type="ECO:0000256" key="1">
    <source>
        <dbReference type="ARBA" id="ARBA00001947"/>
    </source>
</evidence>
<dbReference type="InterPro" id="IPR002328">
    <property type="entry name" value="ADH_Zn_CS"/>
</dbReference>
<evidence type="ECO:0000256" key="4">
    <source>
        <dbReference type="ARBA" id="ARBA00023002"/>
    </source>
</evidence>
<dbReference type="SMART" id="SM00829">
    <property type="entry name" value="PKS_ER"/>
    <property type="match status" value="1"/>
</dbReference>
<proteinExistence type="inferred from homology"/>
<keyword evidence="3 5" id="KW-0862">Zinc</keyword>
<evidence type="ECO:0000256" key="5">
    <source>
        <dbReference type="RuleBase" id="RU361277"/>
    </source>
</evidence>
<dbReference type="SUPFAM" id="SSF50129">
    <property type="entry name" value="GroES-like"/>
    <property type="match status" value="1"/>
</dbReference>
<gene>
    <name evidence="7" type="ORF">TARUN_5772</name>
</gene>
<dbReference type="AlphaFoldDB" id="A0A395NK22"/>
<reference evidence="7 8" key="1">
    <citation type="journal article" date="2018" name="PLoS Pathog.">
        <title>Evolution of structural diversity of trichothecenes, a family of toxins produced by plant pathogenic and entomopathogenic fungi.</title>
        <authorList>
            <person name="Proctor R.H."/>
            <person name="McCormick S.P."/>
            <person name="Kim H.S."/>
            <person name="Cardoza R.E."/>
            <person name="Stanley A.M."/>
            <person name="Lindo L."/>
            <person name="Kelly A."/>
            <person name="Brown D.W."/>
            <person name="Lee T."/>
            <person name="Vaughan M.M."/>
            <person name="Alexander N.J."/>
            <person name="Busman M."/>
            <person name="Gutierrez S."/>
        </authorList>
    </citation>
    <scope>NUCLEOTIDE SEQUENCE [LARGE SCALE GENOMIC DNA]</scope>
    <source>
        <strain evidence="7 8">IBT 40837</strain>
    </source>
</reference>
<name>A0A395NK22_TRIAR</name>
<sequence length="335" mass="36277">MSSQVTFDVYRGAEGDAPVRKTVTRQLRPNDVFIEITHSGVCGTDLHYRHSDITLGHEGIGIIKEVGSSVSSLKVGDVAGFGYIRQVCGDCQECLTGWDQYCSNAVAYGSADFDTGSFSHGAVLDARCVFKIPDEIDPADAAPLMCGGATVWTVLDQYGIKPTDRVAIMGIGGLGHIAIKMAAAMGCHVIVLSSSESKREEALNFGAHEFHVLRQGEEFQGKMEPINHLLLCGSAQIDYEALLPLMAANSSIYPLTVDFNPSKITMFSVALKGIRIQGSVVVSTSEMRKMLKFCALHKITPQIEKFPLSETGMADAMHRLTKGNVRYRAVLVAQN</sequence>
<keyword evidence="4" id="KW-0560">Oxidoreductase</keyword>
<keyword evidence="2 5" id="KW-0479">Metal-binding</keyword>
<accession>A0A395NK22</accession>
<comment type="cofactor">
    <cofactor evidence="1 5">
        <name>Zn(2+)</name>
        <dbReference type="ChEBI" id="CHEBI:29105"/>
    </cofactor>
</comment>
<comment type="caution">
    <text evidence="7">The sequence shown here is derived from an EMBL/GenBank/DDBJ whole genome shotgun (WGS) entry which is preliminary data.</text>
</comment>
<dbReference type="GO" id="GO:0016616">
    <property type="term" value="F:oxidoreductase activity, acting on the CH-OH group of donors, NAD or NADP as acceptor"/>
    <property type="evidence" value="ECO:0007669"/>
    <property type="project" value="InterPro"/>
</dbReference>
<dbReference type="Pfam" id="PF08240">
    <property type="entry name" value="ADH_N"/>
    <property type="match status" value="1"/>
</dbReference>
<evidence type="ECO:0000256" key="3">
    <source>
        <dbReference type="ARBA" id="ARBA00022833"/>
    </source>
</evidence>
<dbReference type="PANTHER" id="PTHR42683">
    <property type="entry name" value="ALDEHYDE REDUCTASE"/>
    <property type="match status" value="1"/>
</dbReference>
<protein>
    <submittedName>
        <fullName evidence="7">Polyketide synthase, enoylreductase</fullName>
    </submittedName>
</protein>
<dbReference type="SUPFAM" id="SSF51735">
    <property type="entry name" value="NAD(P)-binding Rossmann-fold domains"/>
    <property type="match status" value="1"/>
</dbReference>
<feature type="domain" description="Enoyl reductase (ER)" evidence="6">
    <location>
        <begin position="15"/>
        <end position="331"/>
    </location>
</feature>
<dbReference type="Gene3D" id="3.90.180.10">
    <property type="entry name" value="Medium-chain alcohol dehydrogenases, catalytic domain"/>
    <property type="match status" value="1"/>
</dbReference>
<organism evidence="7 8">
    <name type="scientific">Trichoderma arundinaceum</name>
    <dbReference type="NCBI Taxonomy" id="490622"/>
    <lineage>
        <taxon>Eukaryota</taxon>
        <taxon>Fungi</taxon>
        <taxon>Dikarya</taxon>
        <taxon>Ascomycota</taxon>
        <taxon>Pezizomycotina</taxon>
        <taxon>Sordariomycetes</taxon>
        <taxon>Hypocreomycetidae</taxon>
        <taxon>Hypocreales</taxon>
        <taxon>Hypocreaceae</taxon>
        <taxon>Trichoderma</taxon>
    </lineage>
</organism>
<dbReference type="Pfam" id="PF00107">
    <property type="entry name" value="ADH_zinc_N"/>
    <property type="match status" value="1"/>
</dbReference>